<reference evidence="2 3" key="2">
    <citation type="submission" date="2018-06" db="EMBL/GenBank/DDBJ databases">
        <title>Metagenomic assembly of (sub)arctic Cyanobacteria and their associated microbiome from non-axenic cultures.</title>
        <authorList>
            <person name="Baurain D."/>
        </authorList>
    </citation>
    <scope>NUCLEOTIDE SEQUENCE [LARGE SCALE GENOMIC DNA]</scope>
    <source>
        <strain evidence="2">ULC129bin1</strain>
    </source>
</reference>
<dbReference type="Gene3D" id="2.130.10.10">
    <property type="entry name" value="YVTN repeat-like/Quinoprotein amine dehydrogenase"/>
    <property type="match status" value="1"/>
</dbReference>
<accession>A0A2W4VY69</accession>
<feature type="domain" description="SLH" evidence="1">
    <location>
        <begin position="120"/>
        <end position="177"/>
    </location>
</feature>
<dbReference type="PROSITE" id="PS51272">
    <property type="entry name" value="SLH"/>
    <property type="match status" value="3"/>
</dbReference>
<name>A0A2W4VY69_9CYAN</name>
<comment type="caution">
    <text evidence="2">The sequence shown here is derived from an EMBL/GenBank/DDBJ whole genome shotgun (WGS) entry which is preliminary data.</text>
</comment>
<feature type="domain" description="SLH" evidence="1">
    <location>
        <begin position="56"/>
        <end position="119"/>
    </location>
</feature>
<organism evidence="2 3">
    <name type="scientific">Leptolyngbya foveolarum</name>
    <dbReference type="NCBI Taxonomy" id="47253"/>
    <lineage>
        <taxon>Bacteria</taxon>
        <taxon>Bacillati</taxon>
        <taxon>Cyanobacteriota</taxon>
        <taxon>Cyanophyceae</taxon>
        <taxon>Leptolyngbyales</taxon>
        <taxon>Leptolyngbyaceae</taxon>
        <taxon>Leptolyngbya group</taxon>
        <taxon>Leptolyngbya</taxon>
    </lineage>
</organism>
<evidence type="ECO:0000313" key="2">
    <source>
        <dbReference type="EMBL" id="PZO11768.1"/>
    </source>
</evidence>
<dbReference type="Proteomes" id="UP000249354">
    <property type="component" value="Unassembled WGS sequence"/>
</dbReference>
<evidence type="ECO:0000313" key="3">
    <source>
        <dbReference type="Proteomes" id="UP000249354"/>
    </source>
</evidence>
<evidence type="ECO:0000259" key="1">
    <source>
        <dbReference type="PROSITE" id="PS51272"/>
    </source>
</evidence>
<gene>
    <name evidence="2" type="ORF">DCF25_18775</name>
</gene>
<reference evidence="3" key="1">
    <citation type="submission" date="2018-04" db="EMBL/GenBank/DDBJ databases">
        <authorList>
            <person name="Cornet L."/>
        </authorList>
    </citation>
    <scope>NUCLEOTIDE SEQUENCE [LARGE SCALE GENOMIC DNA]</scope>
</reference>
<protein>
    <recommendedName>
        <fullName evidence="1">SLH domain-containing protein</fullName>
    </recommendedName>
</protein>
<dbReference type="InterPro" id="IPR001119">
    <property type="entry name" value="SLH_dom"/>
</dbReference>
<dbReference type="PANTHER" id="PTHR43308:SF5">
    <property type="entry name" value="S-LAYER PROTEIN _ PEPTIDOGLYCAN ENDO-BETA-N-ACETYLGLUCOSAMINIDASE"/>
    <property type="match status" value="1"/>
</dbReference>
<dbReference type="AlphaFoldDB" id="A0A2W4VY69"/>
<sequence length="609" mass="65573">MSLTSKLVFGLVLSLTAGLSASLIAPAILSNVSTNNSFASSFAQAQTAQAQTPPTQTLSFSDVSADYWAHDYIEGLAKSNIISGFGDGTFRPNDPVTRAQFAAILRQAFLTSQPTTAQAFKDVPAGYWATGAIAASRSAGFLSGYPDNTFKPNDRIIRVQALVSLANGLKYPTGSLQALASYQDADTVPNYARPSTAAAAQANLIVNYPALDQIAPGRSASRAEVAAFVYQALVKAGRAEPLTVKAEELQSELIATLPPAVNPVGFSKSGKEILTLDGSRGNLQVWNSQTGTLLREIVASDAASVNSAAISHDGTKVAAIFLPTNANTYQLALWTVSTGKQLWQKPLSDSPGLPQGGYRLFKKLVFSADDRQIIRLGELNNAQGNPLSTQLNFQDVTTGKLLQSLDLGTQADESVDQIAFSPDGQLLASNSSLRFSGNISTQTNSPKPRVDVWKINQNGRFDRFMTIPLAYSLGSLAFSNSGFLNIRTLPPTNIDNYFIDIWNLQTREQIGHTLIQQNCMSAQLNSNGKDYFGRYAYGGRCFGNIQTGIAGQIDDYEFTNMLFSDSGDYSAIFNDNSYFEVLNHGPDPELNAVNDQPVRIFSKSSLQNP</sequence>
<feature type="domain" description="SLH" evidence="1">
    <location>
        <begin position="179"/>
        <end position="243"/>
    </location>
</feature>
<dbReference type="SUPFAM" id="SSF82171">
    <property type="entry name" value="DPP6 N-terminal domain-like"/>
    <property type="match status" value="1"/>
</dbReference>
<dbReference type="PANTHER" id="PTHR43308">
    <property type="entry name" value="OUTER MEMBRANE PROTEIN ALPHA-RELATED"/>
    <property type="match status" value="1"/>
</dbReference>
<dbReference type="InterPro" id="IPR051465">
    <property type="entry name" value="Cell_Envelope_Struct_Comp"/>
</dbReference>
<dbReference type="InterPro" id="IPR015943">
    <property type="entry name" value="WD40/YVTN_repeat-like_dom_sf"/>
</dbReference>
<proteinExistence type="predicted"/>
<dbReference type="Pfam" id="PF00395">
    <property type="entry name" value="SLH"/>
    <property type="match status" value="2"/>
</dbReference>
<dbReference type="EMBL" id="QBMC01000170">
    <property type="protein sequence ID" value="PZO11768.1"/>
    <property type="molecule type" value="Genomic_DNA"/>
</dbReference>